<dbReference type="RefSeq" id="WP_268691389.1">
    <property type="nucleotide sequence ID" value="NZ_CP108164.1"/>
</dbReference>
<dbReference type="InterPro" id="IPR047707">
    <property type="entry name" value="VdcD-like"/>
</dbReference>
<gene>
    <name evidence="2" type="ORF">OG350_01425</name>
</gene>
<accession>A0ABZ1KEE7</accession>
<dbReference type="Proteomes" id="UP001622557">
    <property type="component" value="Chromosome"/>
</dbReference>
<evidence type="ECO:0000313" key="2">
    <source>
        <dbReference type="EMBL" id="WTQ79036.1"/>
    </source>
</evidence>
<feature type="region of interest" description="Disordered" evidence="1">
    <location>
        <begin position="67"/>
        <end position="98"/>
    </location>
</feature>
<keyword evidence="3" id="KW-1185">Reference proteome</keyword>
<reference evidence="2 3" key="1">
    <citation type="submission" date="2022-10" db="EMBL/GenBank/DDBJ databases">
        <title>The complete genomes of actinobacterial strains from the NBC collection.</title>
        <authorList>
            <person name="Joergensen T.S."/>
            <person name="Alvarez Arevalo M."/>
            <person name="Sterndorff E.B."/>
            <person name="Faurdal D."/>
            <person name="Vuksanovic O."/>
            <person name="Mourched A.-S."/>
            <person name="Charusanti P."/>
            <person name="Shaw S."/>
            <person name="Blin K."/>
            <person name="Weber T."/>
        </authorList>
    </citation>
    <scope>NUCLEOTIDE SEQUENCE [LARGE SCALE GENOMIC DNA]</scope>
    <source>
        <strain evidence="2 3">NBC_00156</strain>
    </source>
</reference>
<dbReference type="NCBIfam" id="NF041205">
    <property type="entry name" value="VdcD"/>
    <property type="match status" value="1"/>
</dbReference>
<organism evidence="2 3">
    <name type="scientific">Streptomyces achromogenes</name>
    <dbReference type="NCBI Taxonomy" id="67255"/>
    <lineage>
        <taxon>Bacteria</taxon>
        <taxon>Bacillati</taxon>
        <taxon>Actinomycetota</taxon>
        <taxon>Actinomycetes</taxon>
        <taxon>Kitasatosporales</taxon>
        <taxon>Streptomycetaceae</taxon>
        <taxon>Streptomyces</taxon>
    </lineage>
</organism>
<dbReference type="Pfam" id="PF26358">
    <property type="entry name" value="EcdD_BsdD_detox"/>
    <property type="match status" value="1"/>
</dbReference>
<protein>
    <recommendedName>
        <fullName evidence="4">Phenolic acid decarboxylase subunit D</fullName>
    </recommendedName>
</protein>
<evidence type="ECO:0000256" key="1">
    <source>
        <dbReference type="SAM" id="MobiDB-lite"/>
    </source>
</evidence>
<name>A0ABZ1KEE7_STRAH</name>
<dbReference type="EMBL" id="CP108164">
    <property type="protein sequence ID" value="WTQ79036.1"/>
    <property type="molecule type" value="Genomic_DNA"/>
</dbReference>
<sequence length="98" mass="10615">MTDRCPRCAHESVGTLYSSPVPGVWDVVQCGRCLYTWRTSEPDRRTRRAAYPQAFRLTAEDLANAAEVPAVPPLRPDAPRPQSGQAPGLAPTEAAGPQ</sequence>
<evidence type="ECO:0008006" key="4">
    <source>
        <dbReference type="Google" id="ProtNLM"/>
    </source>
</evidence>
<dbReference type="GeneID" id="97279041"/>
<proteinExistence type="predicted"/>
<evidence type="ECO:0000313" key="3">
    <source>
        <dbReference type="Proteomes" id="UP001622557"/>
    </source>
</evidence>